<gene>
    <name evidence="1" type="ORF">L2E82_28037</name>
</gene>
<evidence type="ECO:0000313" key="1">
    <source>
        <dbReference type="EMBL" id="KAI3738019.1"/>
    </source>
</evidence>
<protein>
    <submittedName>
        <fullName evidence="1">Uncharacterized protein</fullName>
    </submittedName>
</protein>
<dbReference type="EMBL" id="CM042013">
    <property type="protein sequence ID" value="KAI3738019.1"/>
    <property type="molecule type" value="Genomic_DNA"/>
</dbReference>
<comment type="caution">
    <text evidence="1">The sequence shown here is derived from an EMBL/GenBank/DDBJ whole genome shotgun (WGS) entry which is preliminary data.</text>
</comment>
<evidence type="ECO:0000313" key="2">
    <source>
        <dbReference type="Proteomes" id="UP001055811"/>
    </source>
</evidence>
<organism evidence="1 2">
    <name type="scientific">Cichorium intybus</name>
    <name type="common">Chicory</name>
    <dbReference type="NCBI Taxonomy" id="13427"/>
    <lineage>
        <taxon>Eukaryota</taxon>
        <taxon>Viridiplantae</taxon>
        <taxon>Streptophyta</taxon>
        <taxon>Embryophyta</taxon>
        <taxon>Tracheophyta</taxon>
        <taxon>Spermatophyta</taxon>
        <taxon>Magnoliopsida</taxon>
        <taxon>eudicotyledons</taxon>
        <taxon>Gunneridae</taxon>
        <taxon>Pentapetalae</taxon>
        <taxon>asterids</taxon>
        <taxon>campanulids</taxon>
        <taxon>Asterales</taxon>
        <taxon>Asteraceae</taxon>
        <taxon>Cichorioideae</taxon>
        <taxon>Cichorieae</taxon>
        <taxon>Cichoriinae</taxon>
        <taxon>Cichorium</taxon>
    </lineage>
</organism>
<accession>A0ACB9CUP3</accession>
<proteinExistence type="predicted"/>
<dbReference type="Proteomes" id="UP001055811">
    <property type="component" value="Linkage Group LG05"/>
</dbReference>
<name>A0ACB9CUP3_CICIN</name>
<reference evidence="2" key="1">
    <citation type="journal article" date="2022" name="Mol. Ecol. Resour.">
        <title>The genomes of chicory, endive, great burdock and yacon provide insights into Asteraceae palaeo-polyploidization history and plant inulin production.</title>
        <authorList>
            <person name="Fan W."/>
            <person name="Wang S."/>
            <person name="Wang H."/>
            <person name="Wang A."/>
            <person name="Jiang F."/>
            <person name="Liu H."/>
            <person name="Zhao H."/>
            <person name="Xu D."/>
            <person name="Zhang Y."/>
        </authorList>
    </citation>
    <scope>NUCLEOTIDE SEQUENCE [LARGE SCALE GENOMIC DNA]</scope>
    <source>
        <strain evidence="2">cv. Punajuju</strain>
    </source>
</reference>
<keyword evidence="2" id="KW-1185">Reference proteome</keyword>
<sequence length="130" mass="13762">MLISDAQPVALQLPEPSIVISKRDAGGVAPILLHSFPPQSAVSHLPTPVASNVHPVLAHTLPNHAGVVGICALWPEFSWNPDVGSGVVPAPESVAGHIVKRQLLVMVKRAAEQQEINKNGKRKMKVVDVG</sequence>
<reference evidence="1 2" key="2">
    <citation type="journal article" date="2022" name="Mol. Ecol. Resour.">
        <title>The genomes of chicory, endive, great burdock and yacon provide insights into Asteraceae paleo-polyploidization history and plant inulin production.</title>
        <authorList>
            <person name="Fan W."/>
            <person name="Wang S."/>
            <person name="Wang H."/>
            <person name="Wang A."/>
            <person name="Jiang F."/>
            <person name="Liu H."/>
            <person name="Zhao H."/>
            <person name="Xu D."/>
            <person name="Zhang Y."/>
        </authorList>
    </citation>
    <scope>NUCLEOTIDE SEQUENCE [LARGE SCALE GENOMIC DNA]</scope>
    <source>
        <strain evidence="2">cv. Punajuju</strain>
        <tissue evidence="1">Leaves</tissue>
    </source>
</reference>